<proteinExistence type="predicted"/>
<feature type="signal peptide" evidence="1">
    <location>
        <begin position="1"/>
        <end position="20"/>
    </location>
</feature>
<name>A0A2K6KQL7_RHIBE</name>
<protein>
    <submittedName>
        <fullName evidence="2">Uncharacterized protein</fullName>
    </submittedName>
</protein>
<dbReference type="Ensembl" id="ENSRBIT00000037352.1">
    <property type="protein sequence ID" value="ENSRBIP00000013572.1"/>
    <property type="gene ID" value="ENSRBIG00000030836.1"/>
</dbReference>
<keyword evidence="3" id="KW-1185">Reference proteome</keyword>
<dbReference type="GeneTree" id="ENSGT00910000146971"/>
<sequence length="155" mass="17222">MWGLSWELLGYWLLPRNISAVSEMVLNLALPCPAPQEVGPMLCITPTPFPSGSKLDSANRRHQQKMESWEERLGSVSSTLCLCWGLQDCSFHWATSPWTLWPPFFAITPLILRVVTASCYYQLLGASTSFVGFVKLVHISVNHPLLTSPSSEASV</sequence>
<dbReference type="OMA" id="SANGRHQ"/>
<accession>A0A2K6KQL7</accession>
<reference evidence="2" key="2">
    <citation type="submission" date="2025-08" db="UniProtKB">
        <authorList>
            <consortium name="Ensembl"/>
        </authorList>
    </citation>
    <scope>IDENTIFICATION</scope>
</reference>
<evidence type="ECO:0000256" key="1">
    <source>
        <dbReference type="SAM" id="SignalP"/>
    </source>
</evidence>
<dbReference type="Proteomes" id="UP000233180">
    <property type="component" value="Unassembled WGS sequence"/>
</dbReference>
<evidence type="ECO:0000313" key="2">
    <source>
        <dbReference type="Ensembl" id="ENSRBIP00000013572.1"/>
    </source>
</evidence>
<organism evidence="2 3">
    <name type="scientific">Rhinopithecus bieti</name>
    <name type="common">Black snub-nosed monkey</name>
    <name type="synonym">Pygathrix bieti</name>
    <dbReference type="NCBI Taxonomy" id="61621"/>
    <lineage>
        <taxon>Eukaryota</taxon>
        <taxon>Metazoa</taxon>
        <taxon>Chordata</taxon>
        <taxon>Craniata</taxon>
        <taxon>Vertebrata</taxon>
        <taxon>Euteleostomi</taxon>
        <taxon>Mammalia</taxon>
        <taxon>Eutheria</taxon>
        <taxon>Euarchontoglires</taxon>
        <taxon>Primates</taxon>
        <taxon>Haplorrhini</taxon>
        <taxon>Catarrhini</taxon>
        <taxon>Cercopithecidae</taxon>
        <taxon>Colobinae</taxon>
        <taxon>Rhinopithecus</taxon>
    </lineage>
</organism>
<reference evidence="2 3" key="1">
    <citation type="submission" date="2016-06" db="EMBL/GenBank/DDBJ databases">
        <title>Genome of Rhinopithecus bieti.</title>
        <authorList>
            <person name="Wu"/>
            <person name="C.-I. and Zhang"/>
            <person name="Y."/>
        </authorList>
    </citation>
    <scope>NUCLEOTIDE SEQUENCE</scope>
</reference>
<dbReference type="AlphaFoldDB" id="A0A2K6KQL7"/>
<keyword evidence="1" id="KW-0732">Signal</keyword>
<evidence type="ECO:0000313" key="3">
    <source>
        <dbReference type="Proteomes" id="UP000233180"/>
    </source>
</evidence>
<feature type="chain" id="PRO_5014447605" evidence="1">
    <location>
        <begin position="21"/>
        <end position="155"/>
    </location>
</feature>
<reference evidence="2" key="3">
    <citation type="submission" date="2025-09" db="UniProtKB">
        <authorList>
            <consortium name="Ensembl"/>
        </authorList>
    </citation>
    <scope>IDENTIFICATION</scope>
</reference>